<organism evidence="3 4">
    <name type="scientific">Ligilactobacillus animalis</name>
    <dbReference type="NCBI Taxonomy" id="1605"/>
    <lineage>
        <taxon>Bacteria</taxon>
        <taxon>Bacillati</taxon>
        <taxon>Bacillota</taxon>
        <taxon>Bacilli</taxon>
        <taxon>Lactobacillales</taxon>
        <taxon>Lactobacillaceae</taxon>
        <taxon>Ligilactobacillus</taxon>
    </lineage>
</organism>
<gene>
    <name evidence="3" type="ORF">Lani381_0940</name>
</gene>
<evidence type="ECO:0000256" key="2">
    <source>
        <dbReference type="SAM" id="SignalP"/>
    </source>
</evidence>
<name>A0ABR4RPH3_9LACO</name>
<dbReference type="RefSeq" id="WP_035448189.1">
    <property type="nucleotide sequence ID" value="NZ_CP195054.1"/>
</dbReference>
<sequence>MYKSIKTISLLLLSALTLAGCSNTVDNSNKSASSSSAKVKKNSSSRDNKKVTAGELLKVGQWHDDPTSGKVTLERIVSPTNAEINYGPMNFKIKNIKLLKYEPKTNQQKELISTTFDSANVTLPSYVIQVTYTLDNSSDSELQFNGIKSLVPNYGQQLSMGSGLIDEGVGSAIAAHAHKDEHAQALINSDDVSKLNQLTFNLDSIANTDTFETVADAPESLTIDFK</sequence>
<feature type="region of interest" description="Disordered" evidence="1">
    <location>
        <begin position="26"/>
        <end position="50"/>
    </location>
</feature>
<accession>A0ABR4RPH3</accession>
<feature type="compositionally biased region" description="Low complexity" evidence="1">
    <location>
        <begin position="27"/>
        <end position="37"/>
    </location>
</feature>
<evidence type="ECO:0000313" key="3">
    <source>
        <dbReference type="EMBL" id="KDA45904.1"/>
    </source>
</evidence>
<dbReference type="Proteomes" id="UP000027129">
    <property type="component" value="Unassembled WGS sequence"/>
</dbReference>
<feature type="chain" id="PRO_5046774588" evidence="2">
    <location>
        <begin position="20"/>
        <end position="226"/>
    </location>
</feature>
<keyword evidence="2" id="KW-0732">Signal</keyword>
<evidence type="ECO:0000256" key="1">
    <source>
        <dbReference type="SAM" id="MobiDB-lite"/>
    </source>
</evidence>
<proteinExistence type="predicted"/>
<comment type="caution">
    <text evidence="3">The sequence shown here is derived from an EMBL/GenBank/DDBJ whole genome shotgun (WGS) entry which is preliminary data.</text>
</comment>
<keyword evidence="4" id="KW-1185">Reference proteome</keyword>
<reference evidence="3 4" key="1">
    <citation type="submission" date="2014-04" db="EMBL/GenBank/DDBJ databases">
        <title>Draft Genome Sequence of Lactobacillus animalis 381-IL-28.</title>
        <authorList>
            <person name="Sturino J.M."/>
            <person name="Rajendran M."/>
            <person name="Altermann E."/>
        </authorList>
    </citation>
    <scope>NUCLEOTIDE SEQUENCE [LARGE SCALE GENOMIC DNA]</scope>
    <source>
        <strain evidence="3 4">381-IL-28</strain>
    </source>
</reference>
<protein>
    <submittedName>
        <fullName evidence="3">Lipoprotein</fullName>
    </submittedName>
</protein>
<keyword evidence="3" id="KW-0449">Lipoprotein</keyword>
<evidence type="ECO:0000313" key="4">
    <source>
        <dbReference type="Proteomes" id="UP000027129"/>
    </source>
</evidence>
<dbReference type="PROSITE" id="PS51257">
    <property type="entry name" value="PROKAR_LIPOPROTEIN"/>
    <property type="match status" value="1"/>
</dbReference>
<dbReference type="EMBL" id="JMHU01000008">
    <property type="protein sequence ID" value="KDA45904.1"/>
    <property type="molecule type" value="Genomic_DNA"/>
</dbReference>
<feature type="signal peptide" evidence="2">
    <location>
        <begin position="1"/>
        <end position="19"/>
    </location>
</feature>